<feature type="domain" description="Rhodanese" evidence="8">
    <location>
        <begin position="73"/>
        <end position="218"/>
    </location>
</feature>
<dbReference type="InterPro" id="IPR020422">
    <property type="entry name" value="TYR_PHOSPHATASE_DUAL_dom"/>
</dbReference>
<dbReference type="GO" id="GO:0033550">
    <property type="term" value="F:MAP kinase tyrosine phosphatase activity"/>
    <property type="evidence" value="ECO:0007669"/>
    <property type="project" value="TreeGrafter"/>
</dbReference>
<dbReference type="GO" id="GO:0008330">
    <property type="term" value="F:protein tyrosine/threonine phosphatase activity"/>
    <property type="evidence" value="ECO:0007669"/>
    <property type="project" value="TreeGrafter"/>
</dbReference>
<dbReference type="Pfam" id="PF00782">
    <property type="entry name" value="DSPc"/>
    <property type="match status" value="1"/>
</dbReference>
<dbReference type="PANTHER" id="PTHR10159">
    <property type="entry name" value="DUAL SPECIFICITY PROTEIN PHOSPHATASE"/>
    <property type="match status" value="1"/>
</dbReference>
<dbReference type="InterPro" id="IPR036873">
    <property type="entry name" value="Rhodanese-like_dom_sf"/>
</dbReference>
<feature type="compositionally biased region" description="Low complexity" evidence="5">
    <location>
        <begin position="743"/>
        <end position="752"/>
    </location>
</feature>
<evidence type="ECO:0000313" key="9">
    <source>
        <dbReference type="Proteomes" id="UP000492821"/>
    </source>
</evidence>
<dbReference type="SMART" id="SM00195">
    <property type="entry name" value="DSPc"/>
    <property type="match status" value="1"/>
</dbReference>
<comment type="similarity">
    <text evidence="1">Belongs to the protein-tyrosine phosphatase family. Non-receptor class dual specificity subfamily.</text>
</comment>
<feature type="region of interest" description="Disordered" evidence="5">
    <location>
        <begin position="21"/>
        <end position="55"/>
    </location>
</feature>
<dbReference type="InterPro" id="IPR001763">
    <property type="entry name" value="Rhodanese-like_dom"/>
</dbReference>
<dbReference type="InterPro" id="IPR016130">
    <property type="entry name" value="Tyr_Pase_AS"/>
</dbReference>
<dbReference type="GO" id="GO:0017017">
    <property type="term" value="F:MAP kinase tyrosine/serine/threonine phosphatase activity"/>
    <property type="evidence" value="ECO:0007669"/>
    <property type="project" value="TreeGrafter"/>
</dbReference>
<dbReference type="SUPFAM" id="SSF52799">
    <property type="entry name" value="(Phosphotyrosine protein) phosphatases II"/>
    <property type="match status" value="1"/>
</dbReference>
<accession>A0A7E5A1V7</accession>
<feature type="region of interest" description="Disordered" evidence="5">
    <location>
        <begin position="486"/>
        <end position="542"/>
    </location>
</feature>
<feature type="compositionally biased region" description="Low complexity" evidence="5">
    <location>
        <begin position="637"/>
        <end position="655"/>
    </location>
</feature>
<proteinExistence type="inferred from homology"/>
<evidence type="ECO:0000259" key="8">
    <source>
        <dbReference type="PROSITE" id="PS50206"/>
    </source>
</evidence>
<dbReference type="GO" id="GO:0005737">
    <property type="term" value="C:cytoplasm"/>
    <property type="evidence" value="ECO:0007669"/>
    <property type="project" value="TreeGrafter"/>
</dbReference>
<evidence type="ECO:0000256" key="2">
    <source>
        <dbReference type="ARBA" id="ARBA00013064"/>
    </source>
</evidence>
<dbReference type="PROSITE" id="PS50206">
    <property type="entry name" value="RHODANESE_3"/>
    <property type="match status" value="1"/>
</dbReference>
<protein>
    <recommendedName>
        <fullName evidence="2">protein-tyrosine-phosphatase</fullName>
        <ecNumber evidence="2">3.1.3.48</ecNumber>
    </recommendedName>
</protein>
<dbReference type="PROSITE" id="PS50054">
    <property type="entry name" value="TYR_PHOSPHATASE_DUAL"/>
    <property type="match status" value="1"/>
</dbReference>
<evidence type="ECO:0000259" key="6">
    <source>
        <dbReference type="PROSITE" id="PS50054"/>
    </source>
</evidence>
<sequence length="785" mass="85575">MQRFWSLSKSRAVDYACSQSLSSEGSTDSGVSITSSPMSSVSDDSEGQPPTGFTTFRRVSPGDLAELLNERNGAKDLLIFDCRNFVDFNHAHIKNSVNVLYSKIMRKRLMESKICCSNFVNQHLKTIEENNPSLANNIDVVIYAGDDGKRRLLNYRQFAPCKLTSLRCGAAKELFSEDCADLLFENLQNSETSLQCRQVLRLEGSFLEFSTQFPDLCESNEHSAQQTTPVLRTPCIESAPLFINDARNNNAAFPNGMNWQPAGCQKLSFTYNNATPSTSKSPMAPTTLIPPNRLVLASSQSHPCLSAEVKGCLPPAMTPCSQAESAKRRPPDGVTKIFDHVYLGSQDDALNEEGIKSRGITKIINISENGPCPSFIPEDEEHFYRIPINDSYSAKLLEHFEKAFQFIDNAKAQNEKVLLHCLAGISRSATLAIGYVMYLLKRDSDSAYNYVKKQRPSISPNFNFMGQLLEYENQLIDRGLIPPRKRHVAPVQEESASTSSQDTLALPTPITKSASAESVGRRDVFTNGNGKRTMDSPLTFPDRPRQLAKTEYELPLTRPGSIPISPLGLPGHEGELPSPSTEFKRLDISNPAFSPLPGLTTPTTPSTTTPSVELCLENPMFSMAGPGAAGGFPGPGPASSSSSSSKSSKCTSTAPMAPPRNSHCGSLLRYIKRNSTHLLSRSNKAPTPPTTPEPCSSRCIRVPQTATAPPPQKQQRRHHLRRSFFTGSNLKTVPDLPDDEAAESSSSSATETPGIAGSTGTSSSPYHDPERESIGSTSSHEIAVN</sequence>
<feature type="domain" description="Tyrosine specific protein phosphatases" evidence="7">
    <location>
        <begin position="398"/>
        <end position="458"/>
    </location>
</feature>
<dbReference type="EC" id="3.1.3.48" evidence="2"/>
<feature type="domain" description="Tyrosine-protein phosphatase" evidence="6">
    <location>
        <begin position="333"/>
        <end position="477"/>
    </location>
</feature>
<dbReference type="Proteomes" id="UP000492821">
    <property type="component" value="Unassembled WGS sequence"/>
</dbReference>
<feature type="region of interest" description="Disordered" evidence="5">
    <location>
        <begin position="678"/>
        <end position="785"/>
    </location>
</feature>
<dbReference type="WBParaSite" id="Pan_g9655.t3">
    <property type="protein sequence ID" value="Pan_g9655.t3"/>
    <property type="gene ID" value="Pan_g9655"/>
</dbReference>
<dbReference type="InterPro" id="IPR000387">
    <property type="entry name" value="Tyr_Pase_dom"/>
</dbReference>
<dbReference type="InterPro" id="IPR000340">
    <property type="entry name" value="Dual-sp_phosphatase_cat-dom"/>
</dbReference>
<dbReference type="AlphaFoldDB" id="A0A7E5A1V7"/>
<name>A0A7E5A1V7_PANRE</name>
<dbReference type="SMART" id="SM00450">
    <property type="entry name" value="RHOD"/>
    <property type="match status" value="1"/>
</dbReference>
<feature type="compositionally biased region" description="Polar residues" evidence="5">
    <location>
        <begin position="774"/>
        <end position="785"/>
    </location>
</feature>
<reference evidence="10" key="2">
    <citation type="submission" date="2020-10" db="UniProtKB">
        <authorList>
            <consortium name="WormBaseParasite"/>
        </authorList>
    </citation>
    <scope>IDENTIFICATION</scope>
</reference>
<feature type="compositionally biased region" description="Polar residues" evidence="5">
    <location>
        <begin position="494"/>
        <end position="503"/>
    </location>
</feature>
<dbReference type="Gene3D" id="3.40.250.10">
    <property type="entry name" value="Rhodanese-like domain"/>
    <property type="match status" value="1"/>
</dbReference>
<dbReference type="SUPFAM" id="SSF52821">
    <property type="entry name" value="Rhodanese/Cell cycle control phosphatase"/>
    <property type="match status" value="1"/>
</dbReference>
<dbReference type="PROSITE" id="PS50056">
    <property type="entry name" value="TYR_PHOSPHATASE_2"/>
    <property type="match status" value="1"/>
</dbReference>
<evidence type="ECO:0000259" key="7">
    <source>
        <dbReference type="PROSITE" id="PS50056"/>
    </source>
</evidence>
<feature type="compositionally biased region" description="Low complexity" evidence="5">
    <location>
        <begin position="29"/>
        <end position="42"/>
    </location>
</feature>
<dbReference type="PANTHER" id="PTHR10159:SF533">
    <property type="entry name" value="TYROSINE-PROTEIN PHOSPHATASE VHP-1"/>
    <property type="match status" value="1"/>
</dbReference>
<keyword evidence="3" id="KW-0378">Hydrolase</keyword>
<evidence type="ECO:0000256" key="4">
    <source>
        <dbReference type="ARBA" id="ARBA00022912"/>
    </source>
</evidence>
<keyword evidence="4" id="KW-0904">Protein phosphatase</keyword>
<dbReference type="Gene3D" id="3.90.190.10">
    <property type="entry name" value="Protein tyrosine phosphatase superfamily"/>
    <property type="match status" value="1"/>
</dbReference>
<feature type="region of interest" description="Disordered" evidence="5">
    <location>
        <begin position="626"/>
        <end position="664"/>
    </location>
</feature>
<dbReference type="PROSITE" id="PS00383">
    <property type="entry name" value="TYR_PHOSPHATASE_1"/>
    <property type="match status" value="1"/>
</dbReference>
<evidence type="ECO:0000256" key="5">
    <source>
        <dbReference type="SAM" id="MobiDB-lite"/>
    </source>
</evidence>
<dbReference type="InterPro" id="IPR029021">
    <property type="entry name" value="Prot-tyrosine_phosphatase-like"/>
</dbReference>
<reference evidence="9" key="1">
    <citation type="journal article" date="2013" name="Genetics">
        <title>The draft genome and transcriptome of Panagrellus redivivus are shaped by the harsh demands of a free-living lifestyle.</title>
        <authorList>
            <person name="Srinivasan J."/>
            <person name="Dillman A.R."/>
            <person name="Macchietto M.G."/>
            <person name="Heikkinen L."/>
            <person name="Lakso M."/>
            <person name="Fracchia K.M."/>
            <person name="Antoshechkin I."/>
            <person name="Mortazavi A."/>
            <person name="Wong G."/>
            <person name="Sternberg P.W."/>
        </authorList>
    </citation>
    <scope>NUCLEOTIDE SEQUENCE [LARGE SCALE GENOMIC DNA]</scope>
    <source>
        <strain evidence="9">MT8872</strain>
    </source>
</reference>
<evidence type="ECO:0000256" key="3">
    <source>
        <dbReference type="ARBA" id="ARBA00022801"/>
    </source>
</evidence>
<dbReference type="GO" id="GO:0043409">
    <property type="term" value="P:negative regulation of MAPK cascade"/>
    <property type="evidence" value="ECO:0007669"/>
    <property type="project" value="TreeGrafter"/>
</dbReference>
<evidence type="ECO:0000313" key="10">
    <source>
        <dbReference type="WBParaSite" id="Pan_g9655.t3"/>
    </source>
</evidence>
<keyword evidence="9" id="KW-1185">Reference proteome</keyword>
<evidence type="ECO:0000256" key="1">
    <source>
        <dbReference type="ARBA" id="ARBA00008601"/>
    </source>
</evidence>
<organism evidence="9 10">
    <name type="scientific">Panagrellus redivivus</name>
    <name type="common">Microworm</name>
    <dbReference type="NCBI Taxonomy" id="6233"/>
    <lineage>
        <taxon>Eukaryota</taxon>
        <taxon>Metazoa</taxon>
        <taxon>Ecdysozoa</taxon>
        <taxon>Nematoda</taxon>
        <taxon>Chromadorea</taxon>
        <taxon>Rhabditida</taxon>
        <taxon>Tylenchina</taxon>
        <taxon>Panagrolaimomorpha</taxon>
        <taxon>Panagrolaimoidea</taxon>
        <taxon>Panagrolaimidae</taxon>
        <taxon>Panagrellus</taxon>
    </lineage>
</organism>
<dbReference type="Pfam" id="PF00581">
    <property type="entry name" value="Rhodanese"/>
    <property type="match status" value="1"/>
</dbReference>